<evidence type="ECO:0000313" key="8">
    <source>
        <dbReference type="EMBL" id="MCL2914205.1"/>
    </source>
</evidence>
<proteinExistence type="inferred from homology"/>
<dbReference type="PANTHER" id="PTHR30518:SF2">
    <property type="entry name" value="ENDOLYTIC MUREIN TRANSGLYCOSYLASE"/>
    <property type="match status" value="1"/>
</dbReference>
<evidence type="ECO:0000256" key="1">
    <source>
        <dbReference type="ARBA" id="ARBA00022475"/>
    </source>
</evidence>
<organism evidence="8 9">
    <name type="scientific">Shewanella corallii</name>
    <dbReference type="NCBI Taxonomy" id="560080"/>
    <lineage>
        <taxon>Bacteria</taxon>
        <taxon>Pseudomonadati</taxon>
        <taxon>Pseudomonadota</taxon>
        <taxon>Gammaproteobacteria</taxon>
        <taxon>Alteromonadales</taxon>
        <taxon>Shewanellaceae</taxon>
        <taxon>Shewanella</taxon>
    </lineage>
</organism>
<evidence type="ECO:0000256" key="5">
    <source>
        <dbReference type="ARBA" id="ARBA00023239"/>
    </source>
</evidence>
<dbReference type="InterPro" id="IPR003770">
    <property type="entry name" value="MLTG-like"/>
</dbReference>
<keyword evidence="7" id="KW-0997">Cell inner membrane</keyword>
<feature type="site" description="Important for catalytic activity" evidence="7">
    <location>
        <position position="220"/>
    </location>
</feature>
<keyword evidence="5 7" id="KW-0456">Lyase</keyword>
<reference evidence="8 9" key="1">
    <citation type="submission" date="2022-01" db="EMBL/GenBank/DDBJ databases">
        <title>Whole genome-based taxonomy of the Shewanellaceae.</title>
        <authorList>
            <person name="Martin-Rodriguez A.J."/>
        </authorList>
    </citation>
    <scope>NUCLEOTIDE SEQUENCE [LARGE SCALE GENOMIC DNA]</scope>
    <source>
        <strain evidence="8 9">DSM 21332</strain>
    </source>
</reference>
<evidence type="ECO:0000256" key="7">
    <source>
        <dbReference type="HAMAP-Rule" id="MF_02065"/>
    </source>
</evidence>
<comment type="catalytic activity">
    <reaction evidence="7">
        <text>a peptidoglycan chain = a peptidoglycan chain with N-acetyl-1,6-anhydromuramyl-[peptide] at the reducing end + a peptidoglycan chain with N-acetylglucosamine at the non-reducing end.</text>
        <dbReference type="EC" id="4.2.2.29"/>
    </reaction>
</comment>
<dbReference type="Gene3D" id="3.30.160.60">
    <property type="entry name" value="Classic Zinc Finger"/>
    <property type="match status" value="2"/>
</dbReference>
<keyword evidence="6 7" id="KW-0961">Cell wall biogenesis/degradation</keyword>
<dbReference type="Pfam" id="PF02618">
    <property type="entry name" value="YceG"/>
    <property type="match status" value="1"/>
</dbReference>
<dbReference type="Proteomes" id="UP001202831">
    <property type="component" value="Unassembled WGS sequence"/>
</dbReference>
<keyword evidence="9" id="KW-1185">Reference proteome</keyword>
<dbReference type="HAMAP" id="MF_02065">
    <property type="entry name" value="MltG"/>
    <property type="match status" value="1"/>
</dbReference>
<keyword evidence="1 7" id="KW-1003">Cell membrane</keyword>
<dbReference type="PANTHER" id="PTHR30518">
    <property type="entry name" value="ENDOLYTIC MUREIN TRANSGLYCOSYLASE"/>
    <property type="match status" value="1"/>
</dbReference>
<comment type="similarity">
    <text evidence="7">Belongs to the transglycosylase MltG family.</text>
</comment>
<sequence>MKTMKLVWGAVATLMTLILIAALGAYWGLKQVEQYAAAPLNISEPQQLEIKPGINVRSLVRDLAAEGITENDWRLKALLKLYPELAGIRTGLYQIEPGQTLSGLLTQLNEGKVMQFPLALIEGRTITQWREELASAEYLKPEQDVFAKVMAKQGDTGLAEGRFYPDTYHYEAGQTAEELLTQSYLKMQQELAAAWEGRDKTLPLKTPYELLTLASIIEKETAKPEERGWVAAVFANRLRKGMRLQTDPTVIYGMGERYQGNITKKDLREMTPYNTYRINGLPPSPIAAPSKASLLAAANPADVDYLYFVSRNDGSHVFSRTLREHNNAVNKFQRNR</sequence>
<comment type="caution">
    <text evidence="8">The sequence shown here is derived from an EMBL/GenBank/DDBJ whole genome shotgun (WGS) entry which is preliminary data.</text>
</comment>
<evidence type="ECO:0000313" key="9">
    <source>
        <dbReference type="Proteomes" id="UP001202831"/>
    </source>
</evidence>
<keyword evidence="2 7" id="KW-0812">Transmembrane</keyword>
<accession>A0ABT0N747</accession>
<dbReference type="CDD" id="cd08010">
    <property type="entry name" value="MltG_like"/>
    <property type="match status" value="1"/>
</dbReference>
<dbReference type="NCBIfam" id="TIGR00247">
    <property type="entry name" value="endolytic transglycosylase MltG"/>
    <property type="match status" value="1"/>
</dbReference>
<protein>
    <recommendedName>
        <fullName evidence="7">Endolytic murein transglycosylase</fullName>
        <ecNumber evidence="7">4.2.2.29</ecNumber>
    </recommendedName>
    <alternativeName>
        <fullName evidence="7">Peptidoglycan lytic transglycosylase</fullName>
    </alternativeName>
    <alternativeName>
        <fullName evidence="7">Peptidoglycan polymerization terminase</fullName>
    </alternativeName>
</protein>
<evidence type="ECO:0000256" key="6">
    <source>
        <dbReference type="ARBA" id="ARBA00023316"/>
    </source>
</evidence>
<evidence type="ECO:0000256" key="4">
    <source>
        <dbReference type="ARBA" id="ARBA00023136"/>
    </source>
</evidence>
<gene>
    <name evidence="7 8" type="primary">mltG</name>
    <name evidence="8" type="ORF">L2725_10545</name>
</gene>
<dbReference type="RefSeq" id="WP_249248926.1">
    <property type="nucleotide sequence ID" value="NZ_JAKIKT010000003.1"/>
</dbReference>
<keyword evidence="3 7" id="KW-1133">Transmembrane helix</keyword>
<dbReference type="EMBL" id="JAKIKT010000003">
    <property type="protein sequence ID" value="MCL2914205.1"/>
    <property type="molecule type" value="Genomic_DNA"/>
</dbReference>
<keyword evidence="4 7" id="KW-0472">Membrane</keyword>
<evidence type="ECO:0000256" key="3">
    <source>
        <dbReference type="ARBA" id="ARBA00022989"/>
    </source>
</evidence>
<comment type="function">
    <text evidence="7">Functions as a peptidoglycan terminase that cleaves nascent peptidoglycan strands endolytically to terminate their elongation.</text>
</comment>
<evidence type="ECO:0000256" key="2">
    <source>
        <dbReference type="ARBA" id="ARBA00022692"/>
    </source>
</evidence>
<dbReference type="EC" id="4.2.2.29" evidence="7"/>
<name>A0ABT0N747_9GAMM</name>